<dbReference type="AlphaFoldDB" id="A0AAD6ZHX7"/>
<reference evidence="2" key="1">
    <citation type="submission" date="2023-03" db="EMBL/GenBank/DDBJ databases">
        <title>Massive genome expansion in bonnet fungi (Mycena s.s.) driven by repeated elements and novel gene families across ecological guilds.</title>
        <authorList>
            <consortium name="Lawrence Berkeley National Laboratory"/>
            <person name="Harder C.B."/>
            <person name="Miyauchi S."/>
            <person name="Viragh M."/>
            <person name="Kuo A."/>
            <person name="Thoen E."/>
            <person name="Andreopoulos B."/>
            <person name="Lu D."/>
            <person name="Skrede I."/>
            <person name="Drula E."/>
            <person name="Henrissat B."/>
            <person name="Morin E."/>
            <person name="Kohler A."/>
            <person name="Barry K."/>
            <person name="LaButti K."/>
            <person name="Morin E."/>
            <person name="Salamov A."/>
            <person name="Lipzen A."/>
            <person name="Mereny Z."/>
            <person name="Hegedus B."/>
            <person name="Baldrian P."/>
            <person name="Stursova M."/>
            <person name="Weitz H."/>
            <person name="Taylor A."/>
            <person name="Grigoriev I.V."/>
            <person name="Nagy L.G."/>
            <person name="Martin F."/>
            <person name="Kauserud H."/>
        </authorList>
    </citation>
    <scope>NUCLEOTIDE SEQUENCE</scope>
    <source>
        <strain evidence="2">CBHHK002</strain>
    </source>
</reference>
<evidence type="ECO:0008006" key="4">
    <source>
        <dbReference type="Google" id="ProtNLM"/>
    </source>
</evidence>
<name>A0AAD6ZHX7_9AGAR</name>
<dbReference type="EMBL" id="JARIHO010000049">
    <property type="protein sequence ID" value="KAJ7321933.1"/>
    <property type="molecule type" value="Genomic_DNA"/>
</dbReference>
<dbReference type="SUPFAM" id="SSF56112">
    <property type="entry name" value="Protein kinase-like (PK-like)"/>
    <property type="match status" value="1"/>
</dbReference>
<organism evidence="2 3">
    <name type="scientific">Mycena albidolilacea</name>
    <dbReference type="NCBI Taxonomy" id="1033008"/>
    <lineage>
        <taxon>Eukaryota</taxon>
        <taxon>Fungi</taxon>
        <taxon>Dikarya</taxon>
        <taxon>Basidiomycota</taxon>
        <taxon>Agaricomycotina</taxon>
        <taxon>Agaricomycetes</taxon>
        <taxon>Agaricomycetidae</taxon>
        <taxon>Agaricales</taxon>
        <taxon>Marasmiineae</taxon>
        <taxon>Mycenaceae</taxon>
        <taxon>Mycena</taxon>
    </lineage>
</organism>
<sequence>MLFHGDDLHLTQGGIRRGAVGRAAMWRPGGMAFDHLTVAESQMYRPPRRAPIGPRVLPVPSRVKYVRAIRLQFWPGASRELYAHLACILSSSEVLESIELHWLDSESKAGYRMPGQEELEAVLIPTLFNQHPTLFISFHSFSNKGSRVSLLVTEHHSSPCFHYMDEDPSFEPVFSTESAGGDHVPLPDQYNGSFFPNGKHFVVSGGNFSVTHIHHAGPGHPPGGAQHSLVEKPCYQWSDNFRVIPLGDLNLLHTIEYPDVICGVRRPRGRVSLSRLYAARIPGVSSDMAAKVYQGDRAEELWRKDISRYLELRHPNILQLYGIVNTGSLYAAIFHDDVIPQTELLDMYRRSHFPTVFVWMCLEKQFCDLDQYIHSLSGRYLWRGFSISPQTTVKLGSIRHFTSTEYKESLELAYAPNCAVYDTGWVTRDPRMEENWLPMRHKKEGIFILGNGWIRINPSISSASVANQYRIRVFFDDSSSCGWGWLAQANHIFNTLNITANFQDYGEFGSTEDAVLNDNLVFLDGICYWLEFDGPITNLPPGYLFLSPTTELETKVPACFRIPGCPAYWSLDPLGAQRLTEEKAGALGFPTIALRMEASGNSWDTTVYAGIREFHESKGFDSYSQEVAVELGVPLYKLSSEEDIRLVQARERDNTSTPEGLSGFQDWPRWGDAPSTSTESDLTDSRKVIEIFRSNPSPYASQNMAPI</sequence>
<accession>A0AAD6ZHX7</accession>
<proteinExistence type="predicted"/>
<dbReference type="Proteomes" id="UP001218218">
    <property type="component" value="Unassembled WGS sequence"/>
</dbReference>
<protein>
    <recommendedName>
        <fullName evidence="4">Protein kinase domain-containing protein</fullName>
    </recommendedName>
</protein>
<dbReference type="InterPro" id="IPR011009">
    <property type="entry name" value="Kinase-like_dom_sf"/>
</dbReference>
<gene>
    <name evidence="2" type="ORF">DFH08DRAFT_941821</name>
</gene>
<feature type="region of interest" description="Disordered" evidence="1">
    <location>
        <begin position="650"/>
        <end position="684"/>
    </location>
</feature>
<keyword evidence="3" id="KW-1185">Reference proteome</keyword>
<evidence type="ECO:0000313" key="2">
    <source>
        <dbReference type="EMBL" id="KAJ7321933.1"/>
    </source>
</evidence>
<evidence type="ECO:0000256" key="1">
    <source>
        <dbReference type="SAM" id="MobiDB-lite"/>
    </source>
</evidence>
<comment type="caution">
    <text evidence="2">The sequence shown here is derived from an EMBL/GenBank/DDBJ whole genome shotgun (WGS) entry which is preliminary data.</text>
</comment>
<evidence type="ECO:0000313" key="3">
    <source>
        <dbReference type="Proteomes" id="UP001218218"/>
    </source>
</evidence>